<dbReference type="AlphaFoldDB" id="A0A6I4SRS7"/>
<dbReference type="InterPro" id="IPR025351">
    <property type="entry name" value="Pvc16_N"/>
</dbReference>
<feature type="domain" description="Pvc16 N-terminal" evidence="1">
    <location>
        <begin position="9"/>
        <end position="167"/>
    </location>
</feature>
<dbReference type="EMBL" id="WTYS01000001">
    <property type="protein sequence ID" value="MXO57617.1"/>
    <property type="molecule type" value="Genomic_DNA"/>
</dbReference>
<sequence>MIAETLGFLAEHLNRELRRESGSDLQSVYLATPPTAEQPEGLYLSLVQLQREASISNMAAPVRGGGPRAPAQPSLHLKLMIMVSAHYQDYTKSLAALEGAIAQFTAHPRMSRETSSDLPSGLDRLSFEWQDLAVTEMSALWSSLGRDQVPCALYLVRGLEVGQGSIDSMIPTIRSAEPE</sequence>
<name>A0A6I4SRS7_9SPHN</name>
<dbReference type="OrthoDB" id="7560784at2"/>
<organism evidence="2 3">
    <name type="scientific">Pontixanthobacter gangjinensis</name>
    <dbReference type="NCBI Taxonomy" id="1028742"/>
    <lineage>
        <taxon>Bacteria</taxon>
        <taxon>Pseudomonadati</taxon>
        <taxon>Pseudomonadota</taxon>
        <taxon>Alphaproteobacteria</taxon>
        <taxon>Sphingomonadales</taxon>
        <taxon>Erythrobacteraceae</taxon>
        <taxon>Pontixanthobacter</taxon>
    </lineage>
</organism>
<keyword evidence="3" id="KW-1185">Reference proteome</keyword>
<reference evidence="2 3" key="1">
    <citation type="submission" date="2019-12" db="EMBL/GenBank/DDBJ databases">
        <title>Genomic-based taxomic classification of the family Erythrobacteraceae.</title>
        <authorList>
            <person name="Xu L."/>
        </authorList>
    </citation>
    <scope>NUCLEOTIDE SEQUENCE [LARGE SCALE GENOMIC DNA]</scope>
    <source>
        <strain evidence="2 3">JCM 17802</strain>
    </source>
</reference>
<accession>A0A6I4SRS7</accession>
<evidence type="ECO:0000313" key="2">
    <source>
        <dbReference type="EMBL" id="MXO57617.1"/>
    </source>
</evidence>
<proteinExistence type="predicted"/>
<dbReference type="RefSeq" id="WP_160598677.1">
    <property type="nucleotide sequence ID" value="NZ_WTYS01000001.1"/>
</dbReference>
<dbReference type="Proteomes" id="UP000468943">
    <property type="component" value="Unassembled WGS sequence"/>
</dbReference>
<dbReference type="Pfam" id="PF14065">
    <property type="entry name" value="Pvc16_N"/>
    <property type="match status" value="1"/>
</dbReference>
<comment type="caution">
    <text evidence="2">The sequence shown here is derived from an EMBL/GenBank/DDBJ whole genome shotgun (WGS) entry which is preliminary data.</text>
</comment>
<gene>
    <name evidence="2" type="ORF">GRI36_12080</name>
</gene>
<protein>
    <submittedName>
        <fullName evidence="2">DUF4255 domain-containing protein</fullName>
    </submittedName>
</protein>
<evidence type="ECO:0000259" key="1">
    <source>
        <dbReference type="Pfam" id="PF14065"/>
    </source>
</evidence>
<evidence type="ECO:0000313" key="3">
    <source>
        <dbReference type="Proteomes" id="UP000468943"/>
    </source>
</evidence>